<dbReference type="InterPro" id="IPR050766">
    <property type="entry name" value="Bact_Lucif_Oxidored"/>
</dbReference>
<dbReference type="Gene3D" id="3.20.20.30">
    <property type="entry name" value="Luciferase-like domain"/>
    <property type="match status" value="1"/>
</dbReference>
<feature type="domain" description="Luciferase-like" evidence="2">
    <location>
        <begin position="5"/>
        <end position="302"/>
    </location>
</feature>
<proteinExistence type="predicted"/>
<evidence type="ECO:0000256" key="1">
    <source>
        <dbReference type="ARBA" id="ARBA00007789"/>
    </source>
</evidence>
<dbReference type="PANTHER" id="PTHR30137:SF6">
    <property type="entry name" value="LUCIFERASE-LIKE MONOOXYGENASE"/>
    <property type="match status" value="1"/>
</dbReference>
<dbReference type="PANTHER" id="PTHR30137">
    <property type="entry name" value="LUCIFERASE-LIKE MONOOXYGENASE"/>
    <property type="match status" value="1"/>
</dbReference>
<name>A0ABP7WDJ7_9ACTN</name>
<dbReference type="Proteomes" id="UP001500683">
    <property type="component" value="Unassembled WGS sequence"/>
</dbReference>
<comment type="similarity">
    <text evidence="1">To bacterial alkanal monooxygenase alpha and beta chains.</text>
</comment>
<dbReference type="InterPro" id="IPR011251">
    <property type="entry name" value="Luciferase-like_dom"/>
</dbReference>
<dbReference type="RefSeq" id="WP_344952828.1">
    <property type="nucleotide sequence ID" value="NZ_BAAAZG010000040.1"/>
</dbReference>
<evidence type="ECO:0000313" key="3">
    <source>
        <dbReference type="EMBL" id="GAA4086680.1"/>
    </source>
</evidence>
<dbReference type="InterPro" id="IPR019949">
    <property type="entry name" value="CmoO-like"/>
</dbReference>
<sequence>MIEISVLDTAPVWRGSTPAQALRESMTLAAEVERMGYLRYWVAEHHNAPFIASCAPPVLVAQIAAATSRMRVGSGGVMLPNHPPLVVAEQFGTLEALNPGRVDLGIGRSPGTDMVTARALRRVSSPPGSDAYRDQIRELLGYFEPRGPGEVAAVPAEGSRPAVWLLGSSVDNARFAGELGLPFAFAHHVRPENAAPALRAYREAFRPSAAQDRPRAIVAASVLVADTDEQAEWLAGPIAVIIHQSLKGARNGPNLTPEEATRYPWPAEEYAQVRARMTSHLIGGPETVARRVGELIDETGADELMAMTLVHGLEDRVRSHELLAKAVPQSS</sequence>
<evidence type="ECO:0000259" key="2">
    <source>
        <dbReference type="Pfam" id="PF00296"/>
    </source>
</evidence>
<dbReference type="Pfam" id="PF00296">
    <property type="entry name" value="Bac_luciferase"/>
    <property type="match status" value="1"/>
</dbReference>
<gene>
    <name evidence="3" type="ORF">GCM10022214_53540</name>
</gene>
<dbReference type="InterPro" id="IPR036661">
    <property type="entry name" value="Luciferase-like_sf"/>
</dbReference>
<organism evidence="3 4">
    <name type="scientific">Actinomadura miaoliensis</name>
    <dbReference type="NCBI Taxonomy" id="430685"/>
    <lineage>
        <taxon>Bacteria</taxon>
        <taxon>Bacillati</taxon>
        <taxon>Actinomycetota</taxon>
        <taxon>Actinomycetes</taxon>
        <taxon>Streptosporangiales</taxon>
        <taxon>Thermomonosporaceae</taxon>
        <taxon>Actinomadura</taxon>
    </lineage>
</organism>
<accession>A0ABP7WDJ7</accession>
<dbReference type="NCBIfam" id="TIGR03558">
    <property type="entry name" value="oxido_grp_1"/>
    <property type="match status" value="1"/>
</dbReference>
<keyword evidence="4" id="KW-1185">Reference proteome</keyword>
<dbReference type="SUPFAM" id="SSF51679">
    <property type="entry name" value="Bacterial luciferase-like"/>
    <property type="match status" value="1"/>
</dbReference>
<dbReference type="EMBL" id="BAAAZG010000040">
    <property type="protein sequence ID" value="GAA4086680.1"/>
    <property type="molecule type" value="Genomic_DNA"/>
</dbReference>
<evidence type="ECO:0000313" key="4">
    <source>
        <dbReference type="Proteomes" id="UP001500683"/>
    </source>
</evidence>
<comment type="caution">
    <text evidence="3">The sequence shown here is derived from an EMBL/GenBank/DDBJ whole genome shotgun (WGS) entry which is preliminary data.</text>
</comment>
<reference evidence="4" key="1">
    <citation type="journal article" date="2019" name="Int. J. Syst. Evol. Microbiol.">
        <title>The Global Catalogue of Microorganisms (GCM) 10K type strain sequencing project: providing services to taxonomists for standard genome sequencing and annotation.</title>
        <authorList>
            <consortium name="The Broad Institute Genomics Platform"/>
            <consortium name="The Broad Institute Genome Sequencing Center for Infectious Disease"/>
            <person name="Wu L."/>
            <person name="Ma J."/>
        </authorList>
    </citation>
    <scope>NUCLEOTIDE SEQUENCE [LARGE SCALE GENOMIC DNA]</scope>
    <source>
        <strain evidence="4">JCM 16702</strain>
    </source>
</reference>
<protein>
    <submittedName>
        <fullName evidence="3">LLM class flavin-dependent oxidoreductase</fullName>
    </submittedName>
</protein>